<feature type="domain" description="D-isomer specific 2-hydroxyacid dehydrogenase catalytic" evidence="6">
    <location>
        <begin position="7"/>
        <end position="314"/>
    </location>
</feature>
<dbReference type="InterPro" id="IPR050857">
    <property type="entry name" value="D-2-hydroxyacid_DH"/>
</dbReference>
<sequence length="317" mass="34658">MNILANDGISESGIKKLSQKGFNVDTTKVAQNQLINYINNKQIEVLLVRSATQVNKALIDACPQLKIIGRAGVGLDNIDVATAEKKGIKIINTPTASSRSVAELAFAHILGGSRFLHQTNRDMPLDGDMRFKELKKLSTGNELKGKTLGIIGLGSIGKELAKLGIGFGMNVIAHTITDKPNEKIRLDFFDGQYLEVNIPLQTKENLLKQADFISVHVPAQKNYLIGEEEFNYIKPGAAIINTARGGVIDEVALVNALENKKIKFAGLDVFEKEPQPEVQLLMQPEMSLSPHIGGATHEAQERIGEILAEQIIKIYNV</sequence>
<dbReference type="PANTHER" id="PTHR42789">
    <property type="entry name" value="D-ISOMER SPECIFIC 2-HYDROXYACID DEHYDROGENASE FAMILY PROTEIN (AFU_ORTHOLOGUE AFUA_6G10090)"/>
    <property type="match status" value="1"/>
</dbReference>
<dbReference type="InterPro" id="IPR036291">
    <property type="entry name" value="NAD(P)-bd_dom_sf"/>
</dbReference>
<dbReference type="Proteomes" id="UP000553034">
    <property type="component" value="Unassembled WGS sequence"/>
</dbReference>
<keyword evidence="9" id="KW-1185">Reference proteome</keyword>
<dbReference type="CDD" id="cd05303">
    <property type="entry name" value="PGDH_2"/>
    <property type="match status" value="1"/>
</dbReference>
<dbReference type="InterPro" id="IPR029752">
    <property type="entry name" value="D-isomer_DH_CS1"/>
</dbReference>
<dbReference type="InterPro" id="IPR006139">
    <property type="entry name" value="D-isomer_2_OHA_DH_cat_dom"/>
</dbReference>
<evidence type="ECO:0000259" key="7">
    <source>
        <dbReference type="Pfam" id="PF02826"/>
    </source>
</evidence>
<dbReference type="Gene3D" id="3.40.50.720">
    <property type="entry name" value="NAD(P)-binding Rossmann-like Domain"/>
    <property type="match status" value="2"/>
</dbReference>
<keyword evidence="4" id="KW-0520">NAD</keyword>
<keyword evidence="3 5" id="KW-0560">Oxidoreductase</keyword>
<dbReference type="SUPFAM" id="SSF51735">
    <property type="entry name" value="NAD(P)-binding Rossmann-fold domains"/>
    <property type="match status" value="1"/>
</dbReference>
<evidence type="ECO:0000256" key="1">
    <source>
        <dbReference type="ARBA" id="ARBA00005854"/>
    </source>
</evidence>
<evidence type="ECO:0000256" key="5">
    <source>
        <dbReference type="RuleBase" id="RU003719"/>
    </source>
</evidence>
<dbReference type="AlphaFoldDB" id="A0A840EYS7"/>
<dbReference type="RefSeq" id="WP_183477549.1">
    <property type="nucleotide sequence ID" value="NZ_JACIFO010000005.1"/>
</dbReference>
<dbReference type="EMBL" id="JACIFO010000005">
    <property type="protein sequence ID" value="MBB4119194.1"/>
    <property type="molecule type" value="Genomic_DNA"/>
</dbReference>
<dbReference type="SUPFAM" id="SSF52283">
    <property type="entry name" value="Formate/glycerate dehydrogenase catalytic domain-like"/>
    <property type="match status" value="1"/>
</dbReference>
<dbReference type="InterPro" id="IPR006140">
    <property type="entry name" value="D-isomer_DH_NAD-bd"/>
</dbReference>
<reference evidence="8 9" key="1">
    <citation type="submission" date="2020-08" db="EMBL/GenBank/DDBJ databases">
        <title>Genomic Encyclopedia of Type Strains, Phase IV (KMG-IV): sequencing the most valuable type-strain genomes for metagenomic binning, comparative biology and taxonomic classification.</title>
        <authorList>
            <person name="Goeker M."/>
        </authorList>
    </citation>
    <scope>NUCLEOTIDE SEQUENCE [LARGE SCALE GENOMIC DNA]</scope>
    <source>
        <strain evidence="8 9">DSM 29568</strain>
    </source>
</reference>
<dbReference type="Pfam" id="PF02826">
    <property type="entry name" value="2-Hacid_dh_C"/>
    <property type="match status" value="1"/>
</dbReference>
<dbReference type="GO" id="GO:0004617">
    <property type="term" value="F:phosphoglycerate dehydrogenase activity"/>
    <property type="evidence" value="ECO:0007669"/>
    <property type="project" value="UniProtKB-EC"/>
</dbReference>
<evidence type="ECO:0000313" key="8">
    <source>
        <dbReference type="EMBL" id="MBB4119194.1"/>
    </source>
</evidence>
<comment type="similarity">
    <text evidence="1 5">Belongs to the D-isomer specific 2-hydroxyacid dehydrogenase family.</text>
</comment>
<dbReference type="GO" id="GO:0008652">
    <property type="term" value="P:amino acid biosynthetic process"/>
    <property type="evidence" value="ECO:0007669"/>
    <property type="project" value="UniProtKB-KW"/>
</dbReference>
<proteinExistence type="inferred from homology"/>
<evidence type="ECO:0000259" key="6">
    <source>
        <dbReference type="Pfam" id="PF00389"/>
    </source>
</evidence>
<evidence type="ECO:0000313" key="9">
    <source>
        <dbReference type="Proteomes" id="UP000553034"/>
    </source>
</evidence>
<keyword evidence="2" id="KW-0028">Amino-acid biosynthesis</keyword>
<protein>
    <submittedName>
        <fullName evidence="8">D-3-phosphoglycerate dehydrogenase</fullName>
        <ecNumber evidence="8">1.1.1.95</ecNumber>
    </submittedName>
</protein>
<dbReference type="EC" id="1.1.1.95" evidence="8"/>
<dbReference type="Pfam" id="PF00389">
    <property type="entry name" value="2-Hacid_dh"/>
    <property type="match status" value="1"/>
</dbReference>
<feature type="domain" description="D-isomer specific 2-hydroxyacid dehydrogenase NAD-binding" evidence="7">
    <location>
        <begin position="107"/>
        <end position="293"/>
    </location>
</feature>
<dbReference type="PROSITE" id="PS00065">
    <property type="entry name" value="D_2_HYDROXYACID_DH_1"/>
    <property type="match status" value="1"/>
</dbReference>
<evidence type="ECO:0000256" key="4">
    <source>
        <dbReference type="ARBA" id="ARBA00023027"/>
    </source>
</evidence>
<gene>
    <name evidence="8" type="ORF">GGR32_001490</name>
</gene>
<accession>A0A840EYS7</accession>
<dbReference type="PANTHER" id="PTHR42789:SF1">
    <property type="entry name" value="D-ISOMER SPECIFIC 2-HYDROXYACID DEHYDROGENASE FAMILY PROTEIN (AFU_ORTHOLOGUE AFUA_6G10090)"/>
    <property type="match status" value="1"/>
</dbReference>
<organism evidence="8 9">
    <name type="scientific">Mesonia hippocampi</name>
    <dbReference type="NCBI Taxonomy" id="1628250"/>
    <lineage>
        <taxon>Bacteria</taxon>
        <taxon>Pseudomonadati</taxon>
        <taxon>Bacteroidota</taxon>
        <taxon>Flavobacteriia</taxon>
        <taxon>Flavobacteriales</taxon>
        <taxon>Flavobacteriaceae</taxon>
        <taxon>Mesonia</taxon>
    </lineage>
</organism>
<comment type="caution">
    <text evidence="8">The sequence shown here is derived from an EMBL/GenBank/DDBJ whole genome shotgun (WGS) entry which is preliminary data.</text>
</comment>
<evidence type="ECO:0000256" key="2">
    <source>
        <dbReference type="ARBA" id="ARBA00022605"/>
    </source>
</evidence>
<evidence type="ECO:0000256" key="3">
    <source>
        <dbReference type="ARBA" id="ARBA00023002"/>
    </source>
</evidence>
<name>A0A840EYS7_9FLAO</name>
<dbReference type="GO" id="GO:0051287">
    <property type="term" value="F:NAD binding"/>
    <property type="evidence" value="ECO:0007669"/>
    <property type="project" value="InterPro"/>
</dbReference>